<evidence type="ECO:0000313" key="3">
    <source>
        <dbReference type="Proteomes" id="UP001374535"/>
    </source>
</evidence>
<evidence type="ECO:0000313" key="2">
    <source>
        <dbReference type="EMBL" id="WVY99927.1"/>
    </source>
</evidence>
<gene>
    <name evidence="2" type="ORF">V8G54_025997</name>
</gene>
<sequence length="117" mass="13480">MTSEILSTDVHINIGSRYPPKGECCTMLPKEWIKTTLKHNTKKANFNQLNDKIIDKKTKESLNGKHKKNHAPGMKREKGEDEDNDVMRKYNAMPEEIKSRGAQGSKRRGEAEKKEKR</sequence>
<name>A0AAQ3RP20_VIGMU</name>
<accession>A0AAQ3RP20</accession>
<dbReference type="EMBL" id="CP144693">
    <property type="protein sequence ID" value="WVY99927.1"/>
    <property type="molecule type" value="Genomic_DNA"/>
</dbReference>
<keyword evidence="3" id="KW-1185">Reference proteome</keyword>
<dbReference type="AlphaFoldDB" id="A0AAQ3RP20"/>
<evidence type="ECO:0000256" key="1">
    <source>
        <dbReference type="SAM" id="MobiDB-lite"/>
    </source>
</evidence>
<proteinExistence type="predicted"/>
<reference evidence="2 3" key="1">
    <citation type="journal article" date="2023" name="Life. Sci Alliance">
        <title>Evolutionary insights into 3D genome organization and epigenetic landscape of Vigna mungo.</title>
        <authorList>
            <person name="Junaid A."/>
            <person name="Singh B."/>
            <person name="Bhatia S."/>
        </authorList>
    </citation>
    <scope>NUCLEOTIDE SEQUENCE [LARGE SCALE GENOMIC DNA]</scope>
    <source>
        <strain evidence="2">Urdbean</strain>
    </source>
</reference>
<feature type="region of interest" description="Disordered" evidence="1">
    <location>
        <begin position="57"/>
        <end position="117"/>
    </location>
</feature>
<protein>
    <submittedName>
        <fullName evidence="2">Uncharacterized protein</fullName>
    </submittedName>
</protein>
<feature type="compositionally biased region" description="Basic and acidic residues" evidence="1">
    <location>
        <begin position="107"/>
        <end position="117"/>
    </location>
</feature>
<dbReference type="Proteomes" id="UP001374535">
    <property type="component" value="Chromosome 8"/>
</dbReference>
<organism evidence="2 3">
    <name type="scientific">Vigna mungo</name>
    <name type="common">Black gram</name>
    <name type="synonym">Phaseolus mungo</name>
    <dbReference type="NCBI Taxonomy" id="3915"/>
    <lineage>
        <taxon>Eukaryota</taxon>
        <taxon>Viridiplantae</taxon>
        <taxon>Streptophyta</taxon>
        <taxon>Embryophyta</taxon>
        <taxon>Tracheophyta</taxon>
        <taxon>Spermatophyta</taxon>
        <taxon>Magnoliopsida</taxon>
        <taxon>eudicotyledons</taxon>
        <taxon>Gunneridae</taxon>
        <taxon>Pentapetalae</taxon>
        <taxon>rosids</taxon>
        <taxon>fabids</taxon>
        <taxon>Fabales</taxon>
        <taxon>Fabaceae</taxon>
        <taxon>Papilionoideae</taxon>
        <taxon>50 kb inversion clade</taxon>
        <taxon>NPAAA clade</taxon>
        <taxon>indigoferoid/millettioid clade</taxon>
        <taxon>Phaseoleae</taxon>
        <taxon>Vigna</taxon>
    </lineage>
</organism>